<dbReference type="InterPro" id="IPR018764">
    <property type="entry name" value="RskA_C"/>
</dbReference>
<evidence type="ECO:0000256" key="6">
    <source>
        <dbReference type="ARBA" id="ARBA00023136"/>
    </source>
</evidence>
<dbReference type="Pfam" id="PF10099">
    <property type="entry name" value="RskA_C"/>
    <property type="match status" value="1"/>
</dbReference>
<dbReference type="EMBL" id="JBHLVF010000017">
    <property type="protein sequence ID" value="MFC0392152.1"/>
    <property type="molecule type" value="Genomic_DNA"/>
</dbReference>
<keyword evidence="3" id="KW-1003">Cell membrane</keyword>
<dbReference type="InterPro" id="IPR041916">
    <property type="entry name" value="Anti_sigma_zinc_sf"/>
</dbReference>
<reference evidence="11 12" key="1">
    <citation type="submission" date="2024-09" db="EMBL/GenBank/DDBJ databases">
        <authorList>
            <person name="Sun Q."/>
            <person name="Mori K."/>
        </authorList>
    </citation>
    <scope>NUCLEOTIDE SEQUENCE [LARGE SCALE GENOMIC DNA]</scope>
    <source>
        <strain evidence="11 12">CCM 4839</strain>
    </source>
</reference>
<dbReference type="Gene3D" id="1.10.10.1320">
    <property type="entry name" value="Anti-sigma factor, zinc-finger domain"/>
    <property type="match status" value="1"/>
</dbReference>
<sequence length="253" mass="27225">MPNKNAESVCDLCLDVISGLCTEEQRLAFERHLPGCEACQAEIEELRIVWEALPADMEQIEPPEDLKQQVMDAAFAAESVMTAEAAAARKRAAMRRRIYRSTAVAALFLFIAGTSWNVWLYKERTGSVATVEEALNVPAAQIEQVVALGAQPGAAKGAYGVACIVNNGQSKQFVVYVFGAAPTSGDEAYQVWLIKDGERKSAGTFRVGEDAKGIGLLALPMGSDHLAFDSIGITLEPDDQGDQPRGEKKFGSA</sequence>
<feature type="transmembrane region" description="Helical" evidence="9">
    <location>
        <begin position="98"/>
        <end position="119"/>
    </location>
</feature>
<evidence type="ECO:0000256" key="7">
    <source>
        <dbReference type="ARBA" id="ARBA00029829"/>
    </source>
</evidence>
<keyword evidence="12" id="KW-1185">Reference proteome</keyword>
<evidence type="ECO:0000256" key="2">
    <source>
        <dbReference type="ARBA" id="ARBA00004236"/>
    </source>
</evidence>
<protein>
    <recommendedName>
        <fullName evidence="8">Regulator of SigK</fullName>
    </recommendedName>
    <alternativeName>
        <fullName evidence="7">Sigma-K anti-sigma factor RskA</fullName>
    </alternativeName>
</protein>
<dbReference type="RefSeq" id="WP_204819270.1">
    <property type="nucleotide sequence ID" value="NZ_JANHOF010000003.1"/>
</dbReference>
<proteinExistence type="predicted"/>
<accession>A0ABV6J9D7</accession>
<dbReference type="PANTHER" id="PTHR37461:SF1">
    <property type="entry name" value="ANTI-SIGMA-K FACTOR RSKA"/>
    <property type="match status" value="1"/>
</dbReference>
<evidence type="ECO:0000313" key="11">
    <source>
        <dbReference type="EMBL" id="MFC0392152.1"/>
    </source>
</evidence>
<evidence type="ECO:0000256" key="9">
    <source>
        <dbReference type="SAM" id="Phobius"/>
    </source>
</evidence>
<keyword evidence="6 9" id="KW-0472">Membrane</keyword>
<comment type="subcellular location">
    <subcellularLocation>
        <location evidence="2">Cell membrane</location>
    </subcellularLocation>
    <subcellularLocation>
        <location evidence="1">Membrane</location>
        <topology evidence="1">Single-pass membrane protein</topology>
    </subcellularLocation>
</comment>
<dbReference type="PANTHER" id="PTHR37461">
    <property type="entry name" value="ANTI-SIGMA-K FACTOR RSKA"/>
    <property type="match status" value="1"/>
</dbReference>
<evidence type="ECO:0000256" key="3">
    <source>
        <dbReference type="ARBA" id="ARBA00022475"/>
    </source>
</evidence>
<dbReference type="InterPro" id="IPR051474">
    <property type="entry name" value="Anti-sigma-K/W_factor"/>
</dbReference>
<evidence type="ECO:0000313" key="12">
    <source>
        <dbReference type="Proteomes" id="UP001589818"/>
    </source>
</evidence>
<feature type="domain" description="Anti-sigma K factor RskA C-terminal" evidence="10">
    <location>
        <begin position="102"/>
        <end position="245"/>
    </location>
</feature>
<evidence type="ECO:0000256" key="8">
    <source>
        <dbReference type="ARBA" id="ARBA00030803"/>
    </source>
</evidence>
<comment type="caution">
    <text evidence="11">The sequence shown here is derived from an EMBL/GenBank/DDBJ whole genome shotgun (WGS) entry which is preliminary data.</text>
</comment>
<evidence type="ECO:0000259" key="10">
    <source>
        <dbReference type="Pfam" id="PF10099"/>
    </source>
</evidence>
<evidence type="ECO:0000256" key="1">
    <source>
        <dbReference type="ARBA" id="ARBA00004167"/>
    </source>
</evidence>
<organism evidence="11 12">
    <name type="scientific">Paenibacillus mendelii</name>
    <dbReference type="NCBI Taxonomy" id="206163"/>
    <lineage>
        <taxon>Bacteria</taxon>
        <taxon>Bacillati</taxon>
        <taxon>Bacillota</taxon>
        <taxon>Bacilli</taxon>
        <taxon>Bacillales</taxon>
        <taxon>Paenibacillaceae</taxon>
        <taxon>Paenibacillus</taxon>
    </lineage>
</organism>
<keyword evidence="5 9" id="KW-1133">Transmembrane helix</keyword>
<keyword evidence="4 9" id="KW-0812">Transmembrane</keyword>
<evidence type="ECO:0000256" key="5">
    <source>
        <dbReference type="ARBA" id="ARBA00022989"/>
    </source>
</evidence>
<gene>
    <name evidence="11" type="ORF">ACFFJ8_12345</name>
</gene>
<dbReference type="Proteomes" id="UP001589818">
    <property type="component" value="Unassembled WGS sequence"/>
</dbReference>
<name>A0ABV6J9D7_9BACL</name>
<evidence type="ECO:0000256" key="4">
    <source>
        <dbReference type="ARBA" id="ARBA00022692"/>
    </source>
</evidence>